<dbReference type="AlphaFoldDB" id="A0A2S7ILG3"/>
<proteinExistence type="predicted"/>
<protein>
    <submittedName>
        <fullName evidence="1">Uncharacterized protein</fullName>
    </submittedName>
</protein>
<dbReference type="Proteomes" id="UP000239590">
    <property type="component" value="Unassembled WGS sequence"/>
</dbReference>
<evidence type="ECO:0000313" key="1">
    <source>
        <dbReference type="EMBL" id="PQA58468.1"/>
    </source>
</evidence>
<accession>A0A2S7ILG3</accession>
<keyword evidence="2" id="KW-1185">Reference proteome</keyword>
<comment type="caution">
    <text evidence="1">The sequence shown here is derived from an EMBL/GenBank/DDBJ whole genome shotgun (WGS) entry which is preliminary data.</text>
</comment>
<reference evidence="2" key="1">
    <citation type="submission" date="2018-02" db="EMBL/GenBank/DDBJ databases">
        <title>Genome sequencing of Solimonas sp. HR-BB.</title>
        <authorList>
            <person name="Lee Y."/>
            <person name="Jeon C.O."/>
        </authorList>
    </citation>
    <scope>NUCLEOTIDE SEQUENCE [LARGE SCALE GENOMIC DNA]</scope>
    <source>
        <strain evidence="2">HR-U</strain>
    </source>
</reference>
<dbReference type="RefSeq" id="WP_104709685.1">
    <property type="nucleotide sequence ID" value="NZ_PTRA01000001.1"/>
</dbReference>
<evidence type="ECO:0000313" key="2">
    <source>
        <dbReference type="Proteomes" id="UP000239590"/>
    </source>
</evidence>
<dbReference type="EMBL" id="PTRA01000001">
    <property type="protein sequence ID" value="PQA58468.1"/>
    <property type="molecule type" value="Genomic_DNA"/>
</dbReference>
<organism evidence="1 2">
    <name type="scientific">Siphonobacter curvatus</name>
    <dbReference type="NCBI Taxonomy" id="2094562"/>
    <lineage>
        <taxon>Bacteria</taxon>
        <taxon>Pseudomonadati</taxon>
        <taxon>Bacteroidota</taxon>
        <taxon>Cytophagia</taxon>
        <taxon>Cytophagales</taxon>
        <taxon>Cytophagaceae</taxon>
        <taxon>Siphonobacter</taxon>
    </lineage>
</organism>
<sequence>MANATGTLSFLHKLIHNQSDTSLAGKVERLHIKNELQNRLLLVTTELNSFSAELDCEGERADQLASYLDERANNRNDVLTVASIAVGAVTTIATVSISSDATQNVVGLVGGLLSGGLGGSSLIKGRKVPFNHPRNVLKDIWEVPQQSSIYTPFIWYMLNEKSFSNEHKQGIIHSIRDRWLTLQFDGETEGRKQNLLFGKGGKYKANDLHDRADLLNQLQSSIRSLNQDLQSFVLAVNRLP</sequence>
<gene>
    <name evidence="1" type="ORF">C5O19_01985</name>
</gene>
<dbReference type="OrthoDB" id="836646at2"/>
<name>A0A2S7ILG3_9BACT</name>